<protein>
    <submittedName>
        <fullName evidence="1">Uncharacterized protein</fullName>
    </submittedName>
</protein>
<dbReference type="EMBL" id="WNKW01000014">
    <property type="protein sequence ID" value="MTW35514.1"/>
    <property type="molecule type" value="Genomic_DNA"/>
</dbReference>
<evidence type="ECO:0000313" key="2">
    <source>
        <dbReference type="Proteomes" id="UP000735592"/>
    </source>
</evidence>
<organism evidence="1 2">
    <name type="scientific">Pseudoduganella danionis</name>
    <dbReference type="NCBI Taxonomy" id="1890295"/>
    <lineage>
        <taxon>Bacteria</taxon>
        <taxon>Pseudomonadati</taxon>
        <taxon>Pseudomonadota</taxon>
        <taxon>Betaproteobacteria</taxon>
        <taxon>Burkholderiales</taxon>
        <taxon>Oxalobacteraceae</taxon>
        <taxon>Telluria group</taxon>
        <taxon>Pseudoduganella</taxon>
    </lineage>
</organism>
<keyword evidence="2" id="KW-1185">Reference proteome</keyword>
<evidence type="ECO:0000313" key="1">
    <source>
        <dbReference type="EMBL" id="MTW35514.1"/>
    </source>
</evidence>
<sequence length="160" mass="17792">MGCPETFAKMPLYDNAKYLIRANLEECERGGKVRAVVIGHFTQAQYDAINAYRASVDLPRLESPEIVMLGSHLYRSRVTRDGYTIDDVMLQIESALADTAMALPTPRMTATRSTTLRADGYGNNVLDEAVYELTQRKPRAELFSVVPKGDTIKPPQKPAV</sequence>
<dbReference type="Proteomes" id="UP000735592">
    <property type="component" value="Unassembled WGS sequence"/>
</dbReference>
<name>A0ABW9SXY2_9BURK</name>
<proteinExistence type="predicted"/>
<comment type="caution">
    <text evidence="1">The sequence shown here is derived from an EMBL/GenBank/DDBJ whole genome shotgun (WGS) entry which is preliminary data.</text>
</comment>
<reference evidence="1 2" key="1">
    <citation type="submission" date="2019-11" db="EMBL/GenBank/DDBJ databases">
        <title>Type strains purchased from KCTC, JCM and DSMZ.</title>
        <authorList>
            <person name="Lu H."/>
        </authorList>
    </citation>
    <scope>NUCLEOTIDE SEQUENCE [LARGE SCALE GENOMIC DNA]</scope>
    <source>
        <strain evidence="1 2">DSM 103461</strain>
    </source>
</reference>
<dbReference type="RefSeq" id="WP_377613664.1">
    <property type="nucleotide sequence ID" value="NZ_JBHLXK010000011.1"/>
</dbReference>
<accession>A0ABW9SXY2</accession>
<gene>
    <name evidence="1" type="ORF">GM655_22220</name>
</gene>